<feature type="chain" id="PRO_5041344365" description="Lipoprotein" evidence="1">
    <location>
        <begin position="23"/>
        <end position="135"/>
    </location>
</feature>
<feature type="signal peptide" evidence="1">
    <location>
        <begin position="1"/>
        <end position="22"/>
    </location>
</feature>
<keyword evidence="1" id="KW-0732">Signal</keyword>
<reference evidence="2" key="1">
    <citation type="submission" date="2021-04" db="EMBL/GenBank/DDBJ databases">
        <title>A collection of bacterial strains from the Burkholderia cepacia Research Laboratory and Repository.</title>
        <authorList>
            <person name="Lipuma J."/>
            <person name="Spilker T."/>
        </authorList>
    </citation>
    <scope>NUCLEOTIDE SEQUENCE</scope>
    <source>
        <strain evidence="2">AU36012</strain>
    </source>
</reference>
<dbReference type="Proteomes" id="UP000682266">
    <property type="component" value="Unassembled WGS sequence"/>
</dbReference>
<evidence type="ECO:0000256" key="1">
    <source>
        <dbReference type="SAM" id="SignalP"/>
    </source>
</evidence>
<dbReference type="RefSeq" id="WP_105787355.1">
    <property type="nucleotide sequence ID" value="NZ_CADEQF010000006.1"/>
</dbReference>
<protein>
    <recommendedName>
        <fullName evidence="4">Lipoprotein</fullName>
    </recommendedName>
</protein>
<evidence type="ECO:0000313" key="3">
    <source>
        <dbReference type="Proteomes" id="UP000682266"/>
    </source>
</evidence>
<dbReference type="EMBL" id="JAGSVG010000012">
    <property type="protein sequence ID" value="MBR8130350.1"/>
    <property type="molecule type" value="Genomic_DNA"/>
</dbReference>
<name>A0AA41E8F9_9BURK</name>
<comment type="caution">
    <text evidence="2">The sequence shown here is derived from an EMBL/GenBank/DDBJ whole genome shotgun (WGS) entry which is preliminary data.</text>
</comment>
<dbReference type="AlphaFoldDB" id="A0AA41E8F9"/>
<evidence type="ECO:0000313" key="2">
    <source>
        <dbReference type="EMBL" id="MBR8130350.1"/>
    </source>
</evidence>
<accession>A0AA41E8F9</accession>
<proteinExistence type="predicted"/>
<sequence length="135" mass="14321">MKPFIASSLVALLATVSTHAAAADSASGADADAQTPSCAIAYVKGVGGSPRGLREYLASPTPYNYLKENELQCKVSDDGRASNCTGVTYIRNEQVSVYDDSDPTTLTVVAPVELDHGQKYPVILVVQRKDARCAR</sequence>
<organism evidence="2 3">
    <name type="scientific">Burkholderia ambifaria</name>
    <dbReference type="NCBI Taxonomy" id="152480"/>
    <lineage>
        <taxon>Bacteria</taxon>
        <taxon>Pseudomonadati</taxon>
        <taxon>Pseudomonadota</taxon>
        <taxon>Betaproteobacteria</taxon>
        <taxon>Burkholderiales</taxon>
        <taxon>Burkholderiaceae</taxon>
        <taxon>Burkholderia</taxon>
        <taxon>Burkholderia cepacia complex</taxon>
    </lineage>
</organism>
<gene>
    <name evidence="2" type="ORF">KDW93_15405</name>
</gene>
<evidence type="ECO:0008006" key="4">
    <source>
        <dbReference type="Google" id="ProtNLM"/>
    </source>
</evidence>